<dbReference type="AlphaFoldDB" id="A0A5N3P623"/>
<dbReference type="Proteomes" id="UP000325684">
    <property type="component" value="Unassembled WGS sequence"/>
</dbReference>
<protein>
    <submittedName>
        <fullName evidence="2">DUF4242 domain-containing protein</fullName>
    </submittedName>
</protein>
<dbReference type="GO" id="GO:0004016">
    <property type="term" value="F:adenylate cyclase activity"/>
    <property type="evidence" value="ECO:0007669"/>
    <property type="project" value="UniProtKB-ARBA"/>
</dbReference>
<dbReference type="PANTHER" id="PTHR43081">
    <property type="entry name" value="ADENYLATE CYCLASE, TERMINAL-DIFFERENTIATION SPECIFIC-RELATED"/>
    <property type="match status" value="1"/>
</dbReference>
<dbReference type="Pfam" id="PF14026">
    <property type="entry name" value="SCO4226-like"/>
    <property type="match status" value="1"/>
</dbReference>
<reference evidence="2 3" key="1">
    <citation type="journal article" date="2019" name="Microorganisms">
        <title>Genome Insights into the Novel Species Microvirga brassicacearum, a Rapeseed Endophyte with Biotechnological Potential.</title>
        <authorList>
            <person name="Jimenez-Gomez A."/>
            <person name="Saati-Santamaria Z."/>
            <person name="Igual J.M."/>
            <person name="Rivas R."/>
            <person name="Mateos P.F."/>
            <person name="Garcia-Fraile P."/>
        </authorList>
    </citation>
    <scope>NUCLEOTIDE SEQUENCE [LARGE SCALE GENOMIC DNA]</scope>
    <source>
        <strain evidence="2 3">CDVBN77</strain>
    </source>
</reference>
<sequence length="271" mass="29643">MPIFLDRHNLKGATAADIAEAHRKDLEVQEAYGVRFLTYWFDEARGTGFCLIDAPDIETAMRVHDEAHGNVAKDVIEVDLSAVEAFLGRVSDPAQTAAPLQVRIDPAFRAIMFTDIVDSTAMTARLGDLRAVEMVRAHDALVRRALKDKGGREVKHTGDGIMASFDEVPAAVDCTRAIQQAFDAFNLASKEKLRVRIGLDAGEPVADSNDLFGATVQTAARLCQSAEPETIIVSEMVRGLVPDRIKLVELGVRSLKGISDPVRAFEVTWRT</sequence>
<proteinExistence type="predicted"/>
<dbReference type="InterPro" id="IPR029787">
    <property type="entry name" value="Nucleotide_cyclase"/>
</dbReference>
<accession>A0A5N3P623</accession>
<dbReference type="PROSITE" id="PS50125">
    <property type="entry name" value="GUANYLATE_CYCLASE_2"/>
    <property type="match status" value="1"/>
</dbReference>
<organism evidence="2 3">
    <name type="scientific">Microvirga brassicacearum</name>
    <dbReference type="NCBI Taxonomy" id="2580413"/>
    <lineage>
        <taxon>Bacteria</taxon>
        <taxon>Pseudomonadati</taxon>
        <taxon>Pseudomonadota</taxon>
        <taxon>Alphaproteobacteria</taxon>
        <taxon>Hyphomicrobiales</taxon>
        <taxon>Methylobacteriaceae</taxon>
        <taxon>Microvirga</taxon>
    </lineage>
</organism>
<dbReference type="Gene3D" id="3.30.70.3090">
    <property type="entry name" value="ORF SCO4226, nickel-binding ferredoxin-like monomer"/>
    <property type="match status" value="1"/>
</dbReference>
<dbReference type="GO" id="GO:0035556">
    <property type="term" value="P:intracellular signal transduction"/>
    <property type="evidence" value="ECO:0007669"/>
    <property type="project" value="InterPro"/>
</dbReference>
<gene>
    <name evidence="2" type="ORF">FEZ63_19820</name>
</gene>
<dbReference type="Pfam" id="PF00211">
    <property type="entry name" value="Guanylate_cyc"/>
    <property type="match status" value="1"/>
</dbReference>
<dbReference type="SUPFAM" id="SSF55073">
    <property type="entry name" value="Nucleotide cyclase"/>
    <property type="match status" value="1"/>
</dbReference>
<name>A0A5N3P623_9HYPH</name>
<keyword evidence="3" id="KW-1185">Reference proteome</keyword>
<dbReference type="GO" id="GO:0006171">
    <property type="term" value="P:cAMP biosynthetic process"/>
    <property type="evidence" value="ECO:0007669"/>
    <property type="project" value="TreeGrafter"/>
</dbReference>
<dbReference type="PANTHER" id="PTHR43081:SF19">
    <property type="entry name" value="PH-SENSITIVE ADENYLATE CYCLASE RV1264"/>
    <property type="match status" value="1"/>
</dbReference>
<dbReference type="CDD" id="cd07302">
    <property type="entry name" value="CHD"/>
    <property type="match status" value="1"/>
</dbReference>
<dbReference type="InterPro" id="IPR001054">
    <property type="entry name" value="A/G_cyclase"/>
</dbReference>
<dbReference type="EMBL" id="VCMV01000041">
    <property type="protein sequence ID" value="KAB0265197.1"/>
    <property type="molecule type" value="Genomic_DNA"/>
</dbReference>
<dbReference type="InterPro" id="IPR050697">
    <property type="entry name" value="Adenylyl/Guanylyl_Cyclase_3/4"/>
</dbReference>
<dbReference type="RefSeq" id="WP_150947732.1">
    <property type="nucleotide sequence ID" value="NZ_VCMV01000041.1"/>
</dbReference>
<dbReference type="OrthoDB" id="27092at2"/>
<comment type="caution">
    <text evidence="2">The sequence shown here is derived from an EMBL/GenBank/DDBJ whole genome shotgun (WGS) entry which is preliminary data.</text>
</comment>
<dbReference type="InterPro" id="IPR025336">
    <property type="entry name" value="SCO4226-like"/>
</dbReference>
<dbReference type="InterPro" id="IPR042557">
    <property type="entry name" value="SCO4226"/>
</dbReference>
<evidence type="ECO:0000313" key="3">
    <source>
        <dbReference type="Proteomes" id="UP000325684"/>
    </source>
</evidence>
<evidence type="ECO:0000259" key="1">
    <source>
        <dbReference type="PROSITE" id="PS50125"/>
    </source>
</evidence>
<dbReference type="SMART" id="SM00044">
    <property type="entry name" value="CYCc"/>
    <property type="match status" value="1"/>
</dbReference>
<dbReference type="Gene3D" id="3.30.70.1230">
    <property type="entry name" value="Nucleotide cyclase"/>
    <property type="match status" value="1"/>
</dbReference>
<feature type="domain" description="Guanylate cyclase" evidence="1">
    <location>
        <begin position="110"/>
        <end position="223"/>
    </location>
</feature>
<evidence type="ECO:0000313" key="2">
    <source>
        <dbReference type="EMBL" id="KAB0265197.1"/>
    </source>
</evidence>